<protein>
    <recommendedName>
        <fullName evidence="1">ZSWIM1/3 RNaseH-like domain-containing protein</fullName>
    </recommendedName>
</protein>
<evidence type="ECO:0000313" key="2">
    <source>
        <dbReference type="EMBL" id="POM81582.1"/>
    </source>
</evidence>
<organism evidence="2 3">
    <name type="scientific">Phytophthora palmivora</name>
    <dbReference type="NCBI Taxonomy" id="4796"/>
    <lineage>
        <taxon>Eukaryota</taxon>
        <taxon>Sar</taxon>
        <taxon>Stramenopiles</taxon>
        <taxon>Oomycota</taxon>
        <taxon>Peronosporomycetes</taxon>
        <taxon>Peronosporales</taxon>
        <taxon>Peronosporaceae</taxon>
        <taxon>Phytophthora</taxon>
    </lineage>
</organism>
<keyword evidence="3" id="KW-1185">Reference proteome</keyword>
<dbReference type="Proteomes" id="UP000237271">
    <property type="component" value="Unassembled WGS sequence"/>
</dbReference>
<proteinExistence type="predicted"/>
<evidence type="ECO:0000259" key="1">
    <source>
        <dbReference type="Pfam" id="PF21056"/>
    </source>
</evidence>
<dbReference type="InterPro" id="IPR048324">
    <property type="entry name" value="ZSWIM1-3_RNaseH-like"/>
</dbReference>
<dbReference type="InterPro" id="IPR052579">
    <property type="entry name" value="Zinc_finger_SWIM"/>
</dbReference>
<comment type="caution">
    <text evidence="2">The sequence shown here is derived from an EMBL/GenBank/DDBJ whole genome shotgun (WGS) entry which is preliminary data.</text>
</comment>
<accession>A0A2P4YUW5</accession>
<evidence type="ECO:0000313" key="3">
    <source>
        <dbReference type="Proteomes" id="UP000237271"/>
    </source>
</evidence>
<reference evidence="2 3" key="1">
    <citation type="journal article" date="2017" name="Genome Biol. Evol.">
        <title>Phytophthora megakarya and P. palmivora, closely related causal agents of cacao black pod rot, underwent increases in genome sizes and gene numbers by different mechanisms.</title>
        <authorList>
            <person name="Ali S.S."/>
            <person name="Shao J."/>
            <person name="Lary D.J."/>
            <person name="Kronmiller B."/>
            <person name="Shen D."/>
            <person name="Strem M.D."/>
            <person name="Amoako-Attah I."/>
            <person name="Akrofi A.Y."/>
            <person name="Begoude B.A."/>
            <person name="Ten Hoopen G.M."/>
            <person name="Coulibaly K."/>
            <person name="Kebe B.I."/>
            <person name="Melnick R.L."/>
            <person name="Guiltinan M.J."/>
            <person name="Tyler B.M."/>
            <person name="Meinhardt L.W."/>
            <person name="Bailey B.A."/>
        </authorList>
    </citation>
    <scope>NUCLEOTIDE SEQUENCE [LARGE SCALE GENOMIC DNA]</scope>
    <source>
        <strain evidence="3">sbr112.9</strain>
    </source>
</reference>
<dbReference type="AlphaFoldDB" id="A0A2P4YUW5"/>
<name>A0A2P4YUW5_9STRA</name>
<dbReference type="OrthoDB" id="124789at2759"/>
<dbReference type="PANTHER" id="PTHR31569">
    <property type="entry name" value="SWIM-TYPE DOMAIN-CONTAINING PROTEIN"/>
    <property type="match status" value="1"/>
</dbReference>
<dbReference type="EMBL" id="NCKW01000049">
    <property type="protein sequence ID" value="POM81582.1"/>
    <property type="molecule type" value="Genomic_DNA"/>
</dbReference>
<gene>
    <name evidence="2" type="ORF">PHPALM_430</name>
</gene>
<dbReference type="Pfam" id="PF21056">
    <property type="entry name" value="ZSWIM1-3_RNaseH-like"/>
    <property type="match status" value="1"/>
</dbReference>
<dbReference type="PANTHER" id="PTHR31569:SF4">
    <property type="entry name" value="SWIM-TYPE DOMAIN-CONTAINING PROTEIN"/>
    <property type="match status" value="1"/>
</dbReference>
<feature type="domain" description="ZSWIM1/3 RNaseH-like" evidence="1">
    <location>
        <begin position="1"/>
        <end position="68"/>
    </location>
</feature>
<sequence length="174" mass="19897">MDFSHGTNNLGYHLGGFVVTTATGGGFPVVDFICLNEYAVTIKTILKYFMEKNPMWTNVNSVVIDNDLLNGKRSRIPCYFILEKCHEAACIKVVQSEELLNLMTKFLYCRTENVYNAGYDALKLYCKTSQKQAFFAYFKKNWNLCRGMWSNFLAENILLVEILRRTGLSPTGIK</sequence>